<evidence type="ECO:0000256" key="2">
    <source>
        <dbReference type="SAM" id="Coils"/>
    </source>
</evidence>
<keyword evidence="4" id="KW-0812">Transmembrane</keyword>
<feature type="region of interest" description="Disordered" evidence="3">
    <location>
        <begin position="228"/>
        <end position="454"/>
    </location>
</feature>
<dbReference type="Pfam" id="PF14559">
    <property type="entry name" value="TPR_19"/>
    <property type="match status" value="2"/>
</dbReference>
<comment type="caution">
    <text evidence="6">The sequence shown here is derived from an EMBL/GenBank/DDBJ whole genome shotgun (WGS) entry which is preliminary data.</text>
</comment>
<feature type="transmembrane region" description="Helical" evidence="4">
    <location>
        <begin position="607"/>
        <end position="631"/>
    </location>
</feature>
<feature type="repeat" description="TPR" evidence="1">
    <location>
        <begin position="1354"/>
        <end position="1387"/>
    </location>
</feature>
<feature type="repeat" description="TPR" evidence="1">
    <location>
        <begin position="1010"/>
        <end position="1043"/>
    </location>
</feature>
<keyword evidence="1" id="KW-0802">TPR repeat</keyword>
<accession>A0ABT4A1R5</accession>
<feature type="compositionally biased region" description="Low complexity" evidence="3">
    <location>
        <begin position="240"/>
        <end position="254"/>
    </location>
</feature>
<dbReference type="Pfam" id="PF13717">
    <property type="entry name" value="Zn_ribbon_4"/>
    <property type="match status" value="1"/>
</dbReference>
<dbReference type="Proteomes" id="UP001207654">
    <property type="component" value="Unassembled WGS sequence"/>
</dbReference>
<dbReference type="Pfam" id="PF13174">
    <property type="entry name" value="TPR_6"/>
    <property type="match status" value="1"/>
</dbReference>
<dbReference type="Gene3D" id="1.25.40.10">
    <property type="entry name" value="Tetratricopeptide repeat domain"/>
    <property type="match status" value="4"/>
</dbReference>
<feature type="repeat" description="TPR" evidence="1">
    <location>
        <begin position="1320"/>
        <end position="1353"/>
    </location>
</feature>
<feature type="compositionally biased region" description="Polar residues" evidence="3">
    <location>
        <begin position="93"/>
        <end position="102"/>
    </location>
</feature>
<feature type="compositionally biased region" description="Polar residues" evidence="3">
    <location>
        <begin position="273"/>
        <end position="282"/>
    </location>
</feature>
<dbReference type="SUPFAM" id="SSF48452">
    <property type="entry name" value="TPR-like"/>
    <property type="match status" value="4"/>
</dbReference>
<dbReference type="PROSITE" id="PS50005">
    <property type="entry name" value="TPR"/>
    <property type="match status" value="8"/>
</dbReference>
<dbReference type="PANTHER" id="PTHR44366:SF1">
    <property type="entry name" value="UDP-N-ACETYLGLUCOSAMINE--PEPTIDE N-ACETYLGLUCOSAMINYLTRANSFERASE 110 KDA SUBUNIT"/>
    <property type="match status" value="1"/>
</dbReference>
<keyword evidence="4" id="KW-0472">Membrane</keyword>
<reference evidence="6 7" key="1">
    <citation type="submission" date="2022-11" db="EMBL/GenBank/DDBJ databases">
        <title>Minimal conservation of predation-associated metabolite biosynthetic gene clusters underscores biosynthetic potential of Myxococcota including descriptions for ten novel species: Archangium lansinium sp. nov., Myxococcus landrumus sp. nov., Nannocystis bai.</title>
        <authorList>
            <person name="Ahearne A."/>
            <person name="Stevens C."/>
            <person name="Phillips K."/>
        </authorList>
    </citation>
    <scope>NUCLEOTIDE SEQUENCE [LARGE SCALE GENOMIC DNA]</scope>
    <source>
        <strain evidence="6 7">MIWBW</strain>
    </source>
</reference>
<dbReference type="SMART" id="SM00028">
    <property type="entry name" value="TPR"/>
    <property type="match status" value="13"/>
</dbReference>
<keyword evidence="4" id="KW-1133">Transmembrane helix</keyword>
<feature type="region of interest" description="Disordered" evidence="3">
    <location>
        <begin position="42"/>
        <end position="72"/>
    </location>
</feature>
<feature type="repeat" description="TPR" evidence="1">
    <location>
        <begin position="1078"/>
        <end position="1111"/>
    </location>
</feature>
<dbReference type="InterPro" id="IPR019734">
    <property type="entry name" value="TPR_rpt"/>
</dbReference>
<feature type="compositionally biased region" description="Pro residues" evidence="3">
    <location>
        <begin position="49"/>
        <end position="60"/>
    </location>
</feature>
<evidence type="ECO:0000256" key="4">
    <source>
        <dbReference type="SAM" id="Phobius"/>
    </source>
</evidence>
<dbReference type="InterPro" id="IPR037919">
    <property type="entry name" value="OGT"/>
</dbReference>
<feature type="repeat" description="TPR" evidence="1">
    <location>
        <begin position="1286"/>
        <end position="1319"/>
    </location>
</feature>
<evidence type="ECO:0000313" key="6">
    <source>
        <dbReference type="EMBL" id="MCY1075575.1"/>
    </source>
</evidence>
<dbReference type="RefSeq" id="WP_267534502.1">
    <property type="nucleotide sequence ID" value="NZ_JAPNKA010000001.1"/>
</dbReference>
<feature type="repeat" description="TPR" evidence="1">
    <location>
        <begin position="798"/>
        <end position="831"/>
    </location>
</feature>
<sequence>MKVSCPSCQTNYNIDDKRIPPGGAKLKCARCQNTFPIKAEEPVSAPTPAAIPLPGPPAPQADPYAGYDDFQRPPEAETTRVVAMPVPSAAYRDNSTTPTAPQQVIPLPGAAMPSADYSGQDYGQDTSAGGAIPLPGMSDPYASDPYASDPYASGAPQGEAVPLPGSFDSNPYGADPYAADPYAAAPQADAIALPPPPAGNPYGSDPYAADPYAADPYAADPYAAAPQADAIALPPPPSSEEPYPYAATPAGAIALPPPPASDPYAAADDSFLASHQPNTSEVDTFALPPPPESNPYDAAPGADSGADDPFGLPPAQVEPEADPFGLPPAPAADPFAAGSGADEDPFDLPPAQVEPEEDPFAPPPPSADPFADEDPFALPPAQGAEVTSVDFSEPSPSTVDVGMDFSEPPPAAPMASAEASIPDALEFDPSAPLPGGDDLEADLSAPLPPLTNPGTADGLEMLSFIDDAAKDSGANKARSNVRRFHVRRRSGKVFGPFEEGVVVKMLEDGQLLGNEDVSNDGDSWTPIGTVPTFAAAIQKLMEGPGTPAVAAPPQPATEPGSKANLNSAANMEKLQQMYGGRMAPVAVTDSTTKMEIILGKLKQRLPLVISVAAALLVLIVGFSFGATRYGVFGLKKFLPSKVKPGTSEHADVEAARKAMLQDSFQGYKQAQTLTEKVLAGSEYPEVRAIWCQAVFHLQRRYSGANSSDLSRCRSEEEAASLELLGEENVEYTKYQVGSALIAGNSSTAVSLAKGAWSANQGDVELGLLLAEAQAAQKKDSAEAIDTLNKVLKAQPDLARAHHALGNAYQAGGKADEAAKAYEAALKADATHLSSSVELAAVELLLRKDAQKGLEAAERALDEKSQAQMSPPELSRARTFKGIALFQLARLEDAEKELRAALEKDSKALILKTYLARVLHAQRKFEEALPFHEEVAKAEAQNLEATDGYISTLVTLGKFEDARKRVEEAVKRFKDNARLEYLYGRIEELTDHNPSAEEHYTRALKADEKLIEAHVALGRLHLRLRRNDQAKAHFETASTLAPENAWVQLSLGEQALAAEDTTTAQAAFERAVSLDANLADAHLGLSRLALLAGDLEKAQKEADTALSLDPHTLRGARMHRGLVLWRQGKLDDAIAELEQAKKEDPRAAGPPITLAAVLLDKGNGAPEGKETEAASAFKTAELNLMAALKSEPSNAEANFYMARVLKAQVDAQVKAAKAKAVKDNADPETVPGGDYTLAIESMRTAVERASKRTDYRYAFGALYRDAKKLPEAIEQWQEAVKLDPKMADAHEALGQAHLERNEFEEALTAFQAALKVEPKRTRVYVSIGNTHFNATRWREAIRAYEQALKADPALTEVFYKVGRSWSEQNQYGKAIDWYVKATKSDKVEPEAWYHLGYAYKEKGKKKEAIKSFQEYLGRKPDAVDRKEVEDEITFLE</sequence>
<feature type="compositionally biased region" description="Low complexity" evidence="3">
    <location>
        <begin position="201"/>
        <end position="214"/>
    </location>
</feature>
<dbReference type="PANTHER" id="PTHR44366">
    <property type="entry name" value="UDP-N-ACETYLGLUCOSAMINE--PEPTIDE N-ACETYLGLUCOSAMINYLTRANSFERASE 110 KDA SUBUNIT"/>
    <property type="match status" value="1"/>
</dbReference>
<proteinExistence type="predicted"/>
<evidence type="ECO:0000256" key="1">
    <source>
        <dbReference type="PROSITE-ProRule" id="PRU00339"/>
    </source>
</evidence>
<keyword evidence="7" id="KW-1185">Reference proteome</keyword>
<dbReference type="Pfam" id="PF13181">
    <property type="entry name" value="TPR_8"/>
    <property type="match status" value="3"/>
</dbReference>
<feature type="region of interest" description="Disordered" evidence="3">
    <location>
        <begin position="87"/>
        <end position="214"/>
    </location>
</feature>
<gene>
    <name evidence="6" type="ORF">OV287_13910</name>
</gene>
<evidence type="ECO:0000313" key="7">
    <source>
        <dbReference type="Proteomes" id="UP001207654"/>
    </source>
</evidence>
<feature type="coiled-coil region" evidence="2">
    <location>
        <begin position="846"/>
        <end position="907"/>
    </location>
</feature>
<dbReference type="EMBL" id="JAPNKA010000001">
    <property type="protein sequence ID" value="MCY1075575.1"/>
    <property type="molecule type" value="Genomic_DNA"/>
</dbReference>
<feature type="compositionally biased region" description="Low complexity" evidence="3">
    <location>
        <begin position="297"/>
        <end position="309"/>
    </location>
</feature>
<dbReference type="PROSITE" id="PS50293">
    <property type="entry name" value="TPR_REGION"/>
    <property type="match status" value="3"/>
</dbReference>
<name>A0ABT4A1R5_9BACT</name>
<feature type="compositionally biased region" description="Low complexity" evidence="3">
    <location>
        <begin position="413"/>
        <end position="422"/>
    </location>
</feature>
<dbReference type="InterPro" id="IPR011990">
    <property type="entry name" value="TPR-like_helical_dom_sf"/>
</dbReference>
<organism evidence="6 7">
    <name type="scientific">Archangium lansingense</name>
    <dbReference type="NCBI Taxonomy" id="2995310"/>
    <lineage>
        <taxon>Bacteria</taxon>
        <taxon>Pseudomonadati</taxon>
        <taxon>Myxococcota</taxon>
        <taxon>Myxococcia</taxon>
        <taxon>Myxococcales</taxon>
        <taxon>Cystobacterineae</taxon>
        <taxon>Archangiaceae</taxon>
        <taxon>Archangium</taxon>
    </lineage>
</organism>
<keyword evidence="2" id="KW-0175">Coiled coil</keyword>
<evidence type="ECO:0000259" key="5">
    <source>
        <dbReference type="Pfam" id="PF13717"/>
    </source>
</evidence>
<feature type="domain" description="Zinc finger/thioredoxin putative" evidence="5">
    <location>
        <begin position="1"/>
        <end position="36"/>
    </location>
</feature>
<dbReference type="Pfam" id="PF13414">
    <property type="entry name" value="TPR_11"/>
    <property type="match status" value="2"/>
</dbReference>
<dbReference type="NCBIfam" id="TIGR02098">
    <property type="entry name" value="MJ0042_CXXC"/>
    <property type="match status" value="1"/>
</dbReference>
<feature type="compositionally biased region" description="Low complexity" evidence="3">
    <location>
        <begin position="171"/>
        <end position="192"/>
    </location>
</feature>
<feature type="repeat" description="TPR" evidence="1">
    <location>
        <begin position="1252"/>
        <end position="1285"/>
    </location>
</feature>
<evidence type="ECO:0000256" key="3">
    <source>
        <dbReference type="SAM" id="MobiDB-lite"/>
    </source>
</evidence>
<dbReference type="InterPro" id="IPR011723">
    <property type="entry name" value="Znf/thioredoxin_put"/>
</dbReference>
<protein>
    <submittedName>
        <fullName evidence="6">Zinc-ribbon domain-containing protein</fullName>
    </submittedName>
</protein>
<feature type="repeat" description="TPR" evidence="1">
    <location>
        <begin position="1388"/>
        <end position="1421"/>
    </location>
</feature>